<proteinExistence type="predicted"/>
<dbReference type="InterPro" id="IPR011006">
    <property type="entry name" value="CheY-like_superfamily"/>
</dbReference>
<evidence type="ECO:0000313" key="1">
    <source>
        <dbReference type="EMBL" id="KKC31861.1"/>
    </source>
</evidence>
<comment type="caution">
    <text evidence="1">The sequence shown here is derived from an EMBL/GenBank/DDBJ whole genome shotgun (WGS) entry which is preliminary data.</text>
</comment>
<evidence type="ECO:0000313" key="2">
    <source>
        <dbReference type="Proteomes" id="UP000033519"/>
    </source>
</evidence>
<organism evidence="1 2">
    <name type="scientific">Devosia psychrophila</name>
    <dbReference type="NCBI Taxonomy" id="728005"/>
    <lineage>
        <taxon>Bacteria</taxon>
        <taxon>Pseudomonadati</taxon>
        <taxon>Pseudomonadota</taxon>
        <taxon>Alphaproteobacteria</taxon>
        <taxon>Hyphomicrobiales</taxon>
        <taxon>Devosiaceae</taxon>
        <taxon>Devosia</taxon>
    </lineage>
</organism>
<protein>
    <recommendedName>
        <fullName evidence="3">Response regulator receiver domain-containing protein</fullName>
    </recommendedName>
</protein>
<dbReference type="Gene3D" id="3.40.50.2300">
    <property type="match status" value="1"/>
</dbReference>
<sequence length="114" mass="12503">MDVEMTLEGAGFEVINLMSCEAAHGWLDQYLPDVVIVDIELRDGPCTDVVLRLVEGNIRFLVHSGDQPGKYACTPFAHGAWVSKPAAADDLARAARAALEILVAHRPPRLPERR</sequence>
<reference evidence="1 2" key="1">
    <citation type="submission" date="2015-03" db="EMBL/GenBank/DDBJ databases">
        <authorList>
            <person name="Lepp D."/>
            <person name="Hassan Y.I."/>
            <person name="Li X.-Z."/>
            <person name="Zhou T."/>
        </authorList>
    </citation>
    <scope>NUCLEOTIDE SEQUENCE [LARGE SCALE GENOMIC DNA]</scope>
    <source>
        <strain evidence="1 2">Cr7-05</strain>
    </source>
</reference>
<name>A0ABR5DV05_9HYPH</name>
<evidence type="ECO:0008006" key="3">
    <source>
        <dbReference type="Google" id="ProtNLM"/>
    </source>
</evidence>
<accession>A0ABR5DV05</accession>
<dbReference type="SUPFAM" id="SSF52172">
    <property type="entry name" value="CheY-like"/>
    <property type="match status" value="1"/>
</dbReference>
<gene>
    <name evidence="1" type="ORF">WH91_17635</name>
</gene>
<dbReference type="Proteomes" id="UP000033519">
    <property type="component" value="Unassembled WGS sequence"/>
</dbReference>
<dbReference type="EMBL" id="LAPV01000153">
    <property type="protein sequence ID" value="KKC31861.1"/>
    <property type="molecule type" value="Genomic_DNA"/>
</dbReference>
<keyword evidence="2" id="KW-1185">Reference proteome</keyword>